<accession>A0AC60QQ62</accession>
<keyword evidence="2" id="KW-1185">Reference proteome</keyword>
<feature type="non-terminal residue" evidence="1">
    <location>
        <position position="172"/>
    </location>
</feature>
<proteinExistence type="predicted"/>
<sequence>PASTNTSFGRVNPNVPANEIATIIQEKIISHRINKDGNLFVNMTSLGAANKLLAVTSLGEVGVTACVPEAYSRNYGKVKTVPLEHTTDELLECLKDFRVVSVQRQVSYRRQNDGTVEERPSKTVVLTFWTDRVIPQRVYFGFTSHPVEEYFGHAVQCFNCQKHDRIVRTCIE</sequence>
<comment type="caution">
    <text evidence="1">The sequence shown here is derived from an EMBL/GenBank/DDBJ whole genome shotgun (WGS) entry which is preliminary data.</text>
</comment>
<protein>
    <submittedName>
        <fullName evidence="1">Uncharacterized protein</fullName>
    </submittedName>
</protein>
<evidence type="ECO:0000313" key="1">
    <source>
        <dbReference type="EMBL" id="KAG0436212.1"/>
    </source>
</evidence>
<name>A0AC60QQ62_IXOPE</name>
<organism evidence="1 2">
    <name type="scientific">Ixodes persulcatus</name>
    <name type="common">Taiga tick</name>
    <dbReference type="NCBI Taxonomy" id="34615"/>
    <lineage>
        <taxon>Eukaryota</taxon>
        <taxon>Metazoa</taxon>
        <taxon>Ecdysozoa</taxon>
        <taxon>Arthropoda</taxon>
        <taxon>Chelicerata</taxon>
        <taxon>Arachnida</taxon>
        <taxon>Acari</taxon>
        <taxon>Parasitiformes</taxon>
        <taxon>Ixodida</taxon>
        <taxon>Ixodoidea</taxon>
        <taxon>Ixodidae</taxon>
        <taxon>Ixodinae</taxon>
        <taxon>Ixodes</taxon>
    </lineage>
</organism>
<feature type="non-terminal residue" evidence="1">
    <location>
        <position position="1"/>
    </location>
</feature>
<dbReference type="EMBL" id="JABSTQ010007116">
    <property type="protein sequence ID" value="KAG0436212.1"/>
    <property type="molecule type" value="Genomic_DNA"/>
</dbReference>
<gene>
    <name evidence="1" type="ORF">HPB47_018076</name>
</gene>
<evidence type="ECO:0000313" key="2">
    <source>
        <dbReference type="Proteomes" id="UP000805193"/>
    </source>
</evidence>
<dbReference type="Proteomes" id="UP000805193">
    <property type="component" value="Unassembled WGS sequence"/>
</dbReference>
<reference evidence="1 2" key="1">
    <citation type="journal article" date="2020" name="Cell">
        <title>Large-Scale Comparative Analyses of Tick Genomes Elucidate Their Genetic Diversity and Vector Capacities.</title>
        <authorList>
            <consortium name="Tick Genome and Microbiome Consortium (TIGMIC)"/>
            <person name="Jia N."/>
            <person name="Wang J."/>
            <person name="Shi W."/>
            <person name="Du L."/>
            <person name="Sun Y."/>
            <person name="Zhan W."/>
            <person name="Jiang J.F."/>
            <person name="Wang Q."/>
            <person name="Zhang B."/>
            <person name="Ji P."/>
            <person name="Bell-Sakyi L."/>
            <person name="Cui X.M."/>
            <person name="Yuan T.T."/>
            <person name="Jiang B.G."/>
            <person name="Yang W.F."/>
            <person name="Lam T.T."/>
            <person name="Chang Q.C."/>
            <person name="Ding S.J."/>
            <person name="Wang X.J."/>
            <person name="Zhu J.G."/>
            <person name="Ruan X.D."/>
            <person name="Zhao L."/>
            <person name="Wei J.T."/>
            <person name="Ye R.Z."/>
            <person name="Que T.C."/>
            <person name="Du C.H."/>
            <person name="Zhou Y.H."/>
            <person name="Cheng J.X."/>
            <person name="Dai P.F."/>
            <person name="Guo W.B."/>
            <person name="Han X.H."/>
            <person name="Huang E.J."/>
            <person name="Li L.F."/>
            <person name="Wei W."/>
            <person name="Gao Y.C."/>
            <person name="Liu J.Z."/>
            <person name="Shao H.Z."/>
            <person name="Wang X."/>
            <person name="Wang C.C."/>
            <person name="Yang T.C."/>
            <person name="Huo Q.B."/>
            <person name="Li W."/>
            <person name="Chen H.Y."/>
            <person name="Chen S.E."/>
            <person name="Zhou L.G."/>
            <person name="Ni X.B."/>
            <person name="Tian J.H."/>
            <person name="Sheng Y."/>
            <person name="Liu T."/>
            <person name="Pan Y.S."/>
            <person name="Xia L.Y."/>
            <person name="Li J."/>
            <person name="Zhao F."/>
            <person name="Cao W.C."/>
        </authorList>
    </citation>
    <scope>NUCLEOTIDE SEQUENCE [LARGE SCALE GENOMIC DNA]</scope>
    <source>
        <strain evidence="1">Iper-2018</strain>
    </source>
</reference>